<dbReference type="AlphaFoldDB" id="A0A483CTJ8"/>
<keyword evidence="1" id="KW-0472">Membrane</keyword>
<evidence type="ECO:0000313" key="3">
    <source>
        <dbReference type="EMBL" id="TAJ45704.1"/>
    </source>
</evidence>
<evidence type="ECO:0000259" key="2">
    <source>
        <dbReference type="Pfam" id="PF26514"/>
    </source>
</evidence>
<gene>
    <name evidence="3" type="ORF">CUJ86_03030</name>
</gene>
<comment type="caution">
    <text evidence="3">The sequence shown here is derived from an EMBL/GenBank/DDBJ whole genome shotgun (WGS) entry which is preliminary data.</text>
</comment>
<evidence type="ECO:0000256" key="1">
    <source>
        <dbReference type="SAM" id="Phobius"/>
    </source>
</evidence>
<keyword evidence="1" id="KW-1133">Transmembrane helix</keyword>
<feature type="transmembrane region" description="Helical" evidence="1">
    <location>
        <begin position="169"/>
        <end position="193"/>
    </location>
</feature>
<feature type="domain" description="DUF8173" evidence="2">
    <location>
        <begin position="152"/>
        <end position="314"/>
    </location>
</feature>
<dbReference type="Proteomes" id="UP000292580">
    <property type="component" value="Unassembled WGS sequence"/>
</dbReference>
<feature type="transmembrane region" description="Helical" evidence="1">
    <location>
        <begin position="213"/>
        <end position="238"/>
    </location>
</feature>
<proteinExistence type="predicted"/>
<feature type="transmembrane region" description="Helical" evidence="1">
    <location>
        <begin position="279"/>
        <end position="299"/>
    </location>
</feature>
<protein>
    <recommendedName>
        <fullName evidence="2">DUF8173 domain-containing protein</fullName>
    </recommendedName>
</protein>
<name>A0A483CTJ8_9EURY</name>
<evidence type="ECO:0000313" key="4">
    <source>
        <dbReference type="Proteomes" id="UP000292580"/>
    </source>
</evidence>
<dbReference type="EMBL" id="PGCL01000001">
    <property type="protein sequence ID" value="TAJ45704.1"/>
    <property type="molecule type" value="Genomic_DNA"/>
</dbReference>
<keyword evidence="4" id="KW-1185">Reference proteome</keyword>
<dbReference type="RefSeq" id="WP_130646068.1">
    <property type="nucleotide sequence ID" value="NZ_PGCL01000001.1"/>
</dbReference>
<organism evidence="3 4">
    <name type="scientific">Methanofollis fontis</name>
    <dbReference type="NCBI Taxonomy" id="2052832"/>
    <lineage>
        <taxon>Archaea</taxon>
        <taxon>Methanobacteriati</taxon>
        <taxon>Methanobacteriota</taxon>
        <taxon>Stenosarchaea group</taxon>
        <taxon>Methanomicrobia</taxon>
        <taxon>Methanomicrobiales</taxon>
        <taxon>Methanomicrobiaceae</taxon>
        <taxon>Methanofollis</taxon>
    </lineage>
</organism>
<accession>A0A483CTJ8</accession>
<reference evidence="3 4" key="1">
    <citation type="submission" date="2017-11" db="EMBL/GenBank/DDBJ databases">
        <title>Isolation and Characterization of Methanofollis Species from Methane Seep Offshore SW Taiwan.</title>
        <authorList>
            <person name="Teng N.-H."/>
            <person name="Lai M.-C."/>
            <person name="Chen S.-C."/>
        </authorList>
    </citation>
    <scope>NUCLEOTIDE SEQUENCE [LARGE SCALE GENOMIC DNA]</scope>
    <source>
        <strain evidence="3 4">FWC-SCC2</strain>
    </source>
</reference>
<keyword evidence="1" id="KW-0812">Transmembrane</keyword>
<dbReference type="Pfam" id="PF26514">
    <property type="entry name" value="DUF8173"/>
    <property type="match status" value="1"/>
</dbReference>
<dbReference type="InterPro" id="IPR058486">
    <property type="entry name" value="DUF8173"/>
</dbReference>
<dbReference type="OrthoDB" id="107565at2157"/>
<sequence>MHRYTVIFLLVLLIVPQSSAIIFLSGSEVAITEPTDDDVIASGGRLVVDAPIESLIAAGGEILIRAPVRGDVILAGGSVEIDAAVGGKVVAAAGTIGIDAPIGRNLLCTGDAVTIGANSSIDRDAHIAARTVSNAGTIGGVLSVAGESFTNTGTAGTVDFQQKQREKGLLPGVAAVLITIGFLLLGLALIRFLPLPFEQVVGTLAESPLLNTLIGLVVIIGGAVILLILAITIIGIPFAAVAGILLLLSALLAGLFVSAWIGDLIAGRVSPTMGPYGRFFIGFVILALLMFVPVLGFLVRAVSVCLGTGAIVRTAGSALEGQMEG</sequence>
<feature type="transmembrane region" description="Helical" evidence="1">
    <location>
        <begin position="244"/>
        <end position="267"/>
    </location>
</feature>